<gene>
    <name evidence="1" type="ORF">D5086_001519</name>
</gene>
<proteinExistence type="predicted"/>
<name>A0ACC4CZH3_POPAL</name>
<dbReference type="Proteomes" id="UP000309997">
    <property type="component" value="Unassembled WGS sequence"/>
</dbReference>
<evidence type="ECO:0000313" key="1">
    <source>
        <dbReference type="EMBL" id="KAL3610499.1"/>
    </source>
</evidence>
<organism evidence="1 2">
    <name type="scientific">Populus alba</name>
    <name type="common">White poplar</name>
    <dbReference type="NCBI Taxonomy" id="43335"/>
    <lineage>
        <taxon>Eukaryota</taxon>
        <taxon>Viridiplantae</taxon>
        <taxon>Streptophyta</taxon>
        <taxon>Embryophyta</taxon>
        <taxon>Tracheophyta</taxon>
        <taxon>Spermatophyta</taxon>
        <taxon>Magnoliopsida</taxon>
        <taxon>eudicotyledons</taxon>
        <taxon>Gunneridae</taxon>
        <taxon>Pentapetalae</taxon>
        <taxon>rosids</taxon>
        <taxon>fabids</taxon>
        <taxon>Malpighiales</taxon>
        <taxon>Salicaceae</taxon>
        <taxon>Saliceae</taxon>
        <taxon>Populus</taxon>
    </lineage>
</organism>
<comment type="caution">
    <text evidence="1">The sequence shown here is derived from an EMBL/GenBank/DDBJ whole genome shotgun (WGS) entry which is preliminary data.</text>
</comment>
<sequence length="152" mass="17237">MKYLACMSEFGTLFLRILFALVLLKPSDTLSLLLGDAFFSFTLNPMIPYQAARSLDTFPFSGIVAQSRHNHAAYSLEDNKLCKKVLGYYSELQCLGTPIPLVLVNSTVYFWNYQVWREDLGSHVLNYQANIRNFHSAASLKEPRSQHPPTGQ</sequence>
<dbReference type="EMBL" id="RCHU02000001">
    <property type="protein sequence ID" value="KAL3610499.1"/>
    <property type="molecule type" value="Genomic_DNA"/>
</dbReference>
<protein>
    <submittedName>
        <fullName evidence="1">Uncharacterized protein</fullName>
    </submittedName>
</protein>
<reference evidence="1 2" key="1">
    <citation type="journal article" date="2024" name="Plant Biotechnol. J.">
        <title>Genome and CRISPR/Cas9 system of a widespread forest tree (Populus alba) in the world.</title>
        <authorList>
            <person name="Liu Y.J."/>
            <person name="Jiang P.F."/>
            <person name="Han X.M."/>
            <person name="Li X.Y."/>
            <person name="Wang H.M."/>
            <person name="Wang Y.J."/>
            <person name="Wang X.X."/>
            <person name="Zeng Q.Y."/>
        </authorList>
    </citation>
    <scope>NUCLEOTIDE SEQUENCE [LARGE SCALE GENOMIC DNA]</scope>
    <source>
        <strain evidence="2">cv. PAL-ZL1</strain>
    </source>
</reference>
<evidence type="ECO:0000313" key="2">
    <source>
        <dbReference type="Proteomes" id="UP000309997"/>
    </source>
</evidence>
<keyword evidence="2" id="KW-1185">Reference proteome</keyword>
<accession>A0ACC4CZH3</accession>